<dbReference type="EMBL" id="JAFJYH010000001">
    <property type="protein sequence ID" value="KAG4426844.1"/>
    <property type="molecule type" value="Genomic_DNA"/>
</dbReference>
<protein>
    <submittedName>
        <fullName evidence="2">Uncharacterized protein</fullName>
    </submittedName>
</protein>
<dbReference type="OrthoDB" id="4358740at2759"/>
<sequence length="364" mass="41827">MNTFDEITTNALRDQRPIRLFLNPLTRLFDSTDYRGSVEAFVQNQLRDILRSAIVDTECQLLLQPLAIEIWGRRALIVVDVNYYSYDWHTAHDLEINMLEVYRLVLEKEGKNAAIRRDTTLDLRVNRQVAELHRLNGVLRPPYLADHSPGADPVQYRSLRPTLPESSYPNERTAEQERVEEEVGSIKQHLAIYSVRGRYASDPDDMQSDDEQSSSDSASSDLSLEEAVQRYPPQAVEKVATVLSLIEENFERALKYQQLPRRIEKRLQSRENQPMEEAKRQRLPLRPSPEVPKPTLTLSQLLRENPIRPNLMEAQLEYDDSSSAAKARAQMIRKLKGGPHFNSPSITYPEGNPTEPNESPKLQD</sequence>
<evidence type="ECO:0000256" key="1">
    <source>
        <dbReference type="SAM" id="MobiDB-lite"/>
    </source>
</evidence>
<accession>A0A8H7WL86</accession>
<feature type="compositionally biased region" description="Acidic residues" evidence="1">
    <location>
        <begin position="202"/>
        <end position="213"/>
    </location>
</feature>
<dbReference type="Proteomes" id="UP000664132">
    <property type="component" value="Unassembled WGS sequence"/>
</dbReference>
<comment type="caution">
    <text evidence="2">The sequence shown here is derived from an EMBL/GenBank/DDBJ whole genome shotgun (WGS) entry which is preliminary data.</text>
</comment>
<reference evidence="2" key="1">
    <citation type="submission" date="2021-02" db="EMBL/GenBank/DDBJ databases">
        <title>Genome sequence Cadophora malorum strain M34.</title>
        <authorList>
            <person name="Stefanovic E."/>
            <person name="Vu D."/>
            <person name="Scully C."/>
            <person name="Dijksterhuis J."/>
            <person name="Roader J."/>
            <person name="Houbraken J."/>
        </authorList>
    </citation>
    <scope>NUCLEOTIDE SEQUENCE</scope>
    <source>
        <strain evidence="2">M34</strain>
    </source>
</reference>
<feature type="compositionally biased region" description="Polar residues" evidence="1">
    <location>
        <begin position="354"/>
        <end position="364"/>
    </location>
</feature>
<feature type="region of interest" description="Disordered" evidence="1">
    <location>
        <begin position="143"/>
        <end position="183"/>
    </location>
</feature>
<feature type="region of interest" description="Disordered" evidence="1">
    <location>
        <begin position="318"/>
        <end position="364"/>
    </location>
</feature>
<name>A0A8H7WL86_9HELO</name>
<organism evidence="2 3">
    <name type="scientific">Cadophora malorum</name>
    <dbReference type="NCBI Taxonomy" id="108018"/>
    <lineage>
        <taxon>Eukaryota</taxon>
        <taxon>Fungi</taxon>
        <taxon>Dikarya</taxon>
        <taxon>Ascomycota</taxon>
        <taxon>Pezizomycotina</taxon>
        <taxon>Leotiomycetes</taxon>
        <taxon>Helotiales</taxon>
        <taxon>Ploettnerulaceae</taxon>
        <taxon>Cadophora</taxon>
    </lineage>
</organism>
<keyword evidence="3" id="KW-1185">Reference proteome</keyword>
<feature type="region of interest" description="Disordered" evidence="1">
    <location>
        <begin position="266"/>
        <end position="293"/>
    </location>
</feature>
<evidence type="ECO:0000313" key="3">
    <source>
        <dbReference type="Proteomes" id="UP000664132"/>
    </source>
</evidence>
<dbReference type="AlphaFoldDB" id="A0A8H7WL86"/>
<evidence type="ECO:0000313" key="2">
    <source>
        <dbReference type="EMBL" id="KAG4426844.1"/>
    </source>
</evidence>
<gene>
    <name evidence="2" type="ORF">IFR04_000275</name>
</gene>
<proteinExistence type="predicted"/>
<feature type="region of interest" description="Disordered" evidence="1">
    <location>
        <begin position="200"/>
        <end position="225"/>
    </location>
</feature>